<reference evidence="1" key="1">
    <citation type="submission" date="2021-05" db="EMBL/GenBank/DDBJ databases">
        <authorList>
            <person name="Pan Q."/>
            <person name="Jouanno E."/>
            <person name="Zahm M."/>
            <person name="Klopp C."/>
            <person name="Cabau C."/>
            <person name="Louis A."/>
            <person name="Berthelot C."/>
            <person name="Parey E."/>
            <person name="Roest Crollius H."/>
            <person name="Montfort J."/>
            <person name="Robinson-Rechavi M."/>
            <person name="Bouchez O."/>
            <person name="Lampietro C."/>
            <person name="Lopez Roques C."/>
            <person name="Donnadieu C."/>
            <person name="Postlethwait J."/>
            <person name="Bobe J."/>
            <person name="Dillon D."/>
            <person name="Chandos A."/>
            <person name="von Hippel F."/>
            <person name="Guiguen Y."/>
        </authorList>
    </citation>
    <scope>NUCLEOTIDE SEQUENCE</scope>
    <source>
        <strain evidence="1">YG-Jan2019</strain>
    </source>
</reference>
<organism evidence="1 2">
    <name type="scientific">Dallia pectoralis</name>
    <name type="common">Alaska blackfish</name>
    <dbReference type="NCBI Taxonomy" id="75939"/>
    <lineage>
        <taxon>Eukaryota</taxon>
        <taxon>Metazoa</taxon>
        <taxon>Chordata</taxon>
        <taxon>Craniata</taxon>
        <taxon>Vertebrata</taxon>
        <taxon>Euteleostomi</taxon>
        <taxon>Actinopterygii</taxon>
        <taxon>Neopterygii</taxon>
        <taxon>Teleostei</taxon>
        <taxon>Protacanthopterygii</taxon>
        <taxon>Esociformes</taxon>
        <taxon>Umbridae</taxon>
        <taxon>Dallia</taxon>
    </lineage>
</organism>
<dbReference type="Proteomes" id="UP001157502">
    <property type="component" value="Chromosome 20"/>
</dbReference>
<proteinExistence type="predicted"/>
<name>A0ACC2FZE1_DALPE</name>
<gene>
    <name evidence="1" type="ORF">DPEC_G00240070</name>
</gene>
<dbReference type="EMBL" id="CM055747">
    <property type="protein sequence ID" value="KAJ7996731.1"/>
    <property type="molecule type" value="Genomic_DNA"/>
</dbReference>
<keyword evidence="2" id="KW-1185">Reference proteome</keyword>
<comment type="caution">
    <text evidence="1">The sequence shown here is derived from an EMBL/GenBank/DDBJ whole genome shotgun (WGS) entry which is preliminary data.</text>
</comment>
<sequence>MHQQFSASLAPEKLIWLEIQACNARFSGPEFPPLIVFKIFHLKAGQQYISGRRVFQPSNQATIDACRMMGNRKFMNYIIADEIQRQGRVVADTCDVTCMRDFMQYSSHLDELPAHLGGRENSWRSLSLPGLSRDNRNWNFLRMGGKYPVANKLKPEQMLLDTNVFHTLFKGALPSRALRSPAVGSFMGSLMGSTAHRAPTPANSYISQPSTRHSARAGATAARMRHLYMSGGTQKDDNTEVTRDIFNSKRTEPRNKQEKGIGGSDVRSVESQRAVPLEKDYIRFQTSAFSYDFRAVTLGKSDGLEIESRREANPYYTIRDK</sequence>
<evidence type="ECO:0000313" key="1">
    <source>
        <dbReference type="EMBL" id="KAJ7996731.1"/>
    </source>
</evidence>
<evidence type="ECO:0000313" key="2">
    <source>
        <dbReference type="Proteomes" id="UP001157502"/>
    </source>
</evidence>
<protein>
    <submittedName>
        <fullName evidence="1">Uncharacterized protein</fullName>
    </submittedName>
</protein>
<accession>A0ACC2FZE1</accession>